<dbReference type="InterPro" id="IPR015421">
    <property type="entry name" value="PyrdxlP-dep_Trfase_major"/>
</dbReference>
<protein>
    <submittedName>
        <fullName evidence="7">PLP-dependent aminotransferase family protein</fullName>
    </submittedName>
</protein>
<keyword evidence="5" id="KW-0804">Transcription</keyword>
<evidence type="ECO:0000256" key="5">
    <source>
        <dbReference type="ARBA" id="ARBA00023163"/>
    </source>
</evidence>
<dbReference type="CDD" id="cd07377">
    <property type="entry name" value="WHTH_GntR"/>
    <property type="match status" value="1"/>
</dbReference>
<evidence type="ECO:0000256" key="2">
    <source>
        <dbReference type="ARBA" id="ARBA00022898"/>
    </source>
</evidence>
<evidence type="ECO:0000256" key="1">
    <source>
        <dbReference type="ARBA" id="ARBA00005384"/>
    </source>
</evidence>
<reference evidence="7" key="1">
    <citation type="submission" date="2023-03" db="EMBL/GenBank/DDBJ databases">
        <title>Andean soil-derived lignocellulolytic bacterial consortium as a source of novel taxa and putative plastic-active enzymes.</title>
        <authorList>
            <person name="Diaz-Garcia L."/>
            <person name="Chuvochina M."/>
            <person name="Feuerriegel G."/>
            <person name="Bunk B."/>
            <person name="Sproer C."/>
            <person name="Streit W.R."/>
            <person name="Rodriguez L.M."/>
            <person name="Overmann J."/>
            <person name="Jimenez D.J."/>
        </authorList>
    </citation>
    <scope>NUCLEOTIDE SEQUENCE</scope>
    <source>
        <strain evidence="7">MAG 26</strain>
    </source>
</reference>
<evidence type="ECO:0000313" key="7">
    <source>
        <dbReference type="EMBL" id="WEK47234.1"/>
    </source>
</evidence>
<proteinExistence type="inferred from homology"/>
<keyword evidence="7" id="KW-0808">Transferase</keyword>
<dbReference type="PANTHER" id="PTHR46577">
    <property type="entry name" value="HTH-TYPE TRANSCRIPTIONAL REGULATORY PROTEIN GABR"/>
    <property type="match status" value="1"/>
</dbReference>
<organism evidence="7 8">
    <name type="scientific">Candidatus Andeanibacterium colombiense</name>
    <dbReference type="NCBI Taxonomy" id="3121345"/>
    <lineage>
        <taxon>Bacteria</taxon>
        <taxon>Pseudomonadati</taxon>
        <taxon>Pseudomonadota</taxon>
        <taxon>Alphaproteobacteria</taxon>
        <taxon>Sphingomonadales</taxon>
        <taxon>Sphingomonadaceae</taxon>
        <taxon>Candidatus Andeanibacterium</taxon>
    </lineage>
</organism>
<dbReference type="Gene3D" id="1.10.10.10">
    <property type="entry name" value="Winged helix-like DNA-binding domain superfamily/Winged helix DNA-binding domain"/>
    <property type="match status" value="1"/>
</dbReference>
<dbReference type="InterPro" id="IPR015422">
    <property type="entry name" value="PyrdxlP-dep_Trfase_small"/>
</dbReference>
<evidence type="ECO:0000313" key="8">
    <source>
        <dbReference type="Proteomes" id="UP001218362"/>
    </source>
</evidence>
<dbReference type="Pfam" id="PF00392">
    <property type="entry name" value="GntR"/>
    <property type="match status" value="1"/>
</dbReference>
<evidence type="ECO:0000256" key="4">
    <source>
        <dbReference type="ARBA" id="ARBA00023125"/>
    </source>
</evidence>
<dbReference type="Pfam" id="PF00155">
    <property type="entry name" value="Aminotran_1_2"/>
    <property type="match status" value="1"/>
</dbReference>
<dbReference type="GO" id="GO:0030170">
    <property type="term" value="F:pyridoxal phosphate binding"/>
    <property type="evidence" value="ECO:0007669"/>
    <property type="project" value="InterPro"/>
</dbReference>
<dbReference type="KEGG" id="acob:P0Y56_02825"/>
<dbReference type="SUPFAM" id="SSF46785">
    <property type="entry name" value="Winged helix' DNA-binding domain"/>
    <property type="match status" value="1"/>
</dbReference>
<dbReference type="InterPro" id="IPR036388">
    <property type="entry name" value="WH-like_DNA-bd_sf"/>
</dbReference>
<dbReference type="SUPFAM" id="SSF53383">
    <property type="entry name" value="PLP-dependent transferases"/>
    <property type="match status" value="1"/>
</dbReference>
<dbReference type="Gene3D" id="3.40.640.10">
    <property type="entry name" value="Type I PLP-dependent aspartate aminotransferase-like (Major domain)"/>
    <property type="match status" value="1"/>
</dbReference>
<dbReference type="InterPro" id="IPR051446">
    <property type="entry name" value="HTH_trans_reg/aminotransferase"/>
</dbReference>
<feature type="domain" description="HTH gntR-type" evidence="6">
    <location>
        <begin position="19"/>
        <end position="78"/>
    </location>
</feature>
<dbReference type="AlphaFoldDB" id="A0AAJ5X747"/>
<dbReference type="GO" id="GO:0008483">
    <property type="term" value="F:transaminase activity"/>
    <property type="evidence" value="ECO:0007669"/>
    <property type="project" value="UniProtKB-KW"/>
</dbReference>
<dbReference type="GO" id="GO:0003677">
    <property type="term" value="F:DNA binding"/>
    <property type="evidence" value="ECO:0007669"/>
    <property type="project" value="UniProtKB-KW"/>
</dbReference>
<dbReference type="Gene3D" id="3.90.1150.10">
    <property type="entry name" value="Aspartate Aminotransferase, domain 1"/>
    <property type="match status" value="1"/>
</dbReference>
<dbReference type="InterPro" id="IPR036390">
    <property type="entry name" value="WH_DNA-bd_sf"/>
</dbReference>
<name>A0AAJ5X747_9SPHN</name>
<accession>A0AAJ5X747</accession>
<dbReference type="EMBL" id="CP119316">
    <property type="protein sequence ID" value="WEK47234.1"/>
    <property type="molecule type" value="Genomic_DNA"/>
</dbReference>
<dbReference type="InterPro" id="IPR004839">
    <property type="entry name" value="Aminotransferase_I/II_large"/>
</dbReference>
<dbReference type="GO" id="GO:0003700">
    <property type="term" value="F:DNA-binding transcription factor activity"/>
    <property type="evidence" value="ECO:0007669"/>
    <property type="project" value="InterPro"/>
</dbReference>
<evidence type="ECO:0000256" key="3">
    <source>
        <dbReference type="ARBA" id="ARBA00023015"/>
    </source>
</evidence>
<evidence type="ECO:0000259" key="6">
    <source>
        <dbReference type="SMART" id="SM00345"/>
    </source>
</evidence>
<keyword evidence="2" id="KW-0663">Pyridoxal phosphate</keyword>
<dbReference type="Proteomes" id="UP001218362">
    <property type="component" value="Chromosome"/>
</dbReference>
<dbReference type="PANTHER" id="PTHR46577:SF1">
    <property type="entry name" value="HTH-TYPE TRANSCRIPTIONAL REGULATORY PROTEIN GABR"/>
    <property type="match status" value="1"/>
</dbReference>
<dbReference type="CDD" id="cd00609">
    <property type="entry name" value="AAT_like"/>
    <property type="match status" value="1"/>
</dbReference>
<keyword evidence="4" id="KW-0238">DNA-binding</keyword>
<comment type="similarity">
    <text evidence="1">In the C-terminal section; belongs to the class-I pyridoxal-phosphate-dependent aminotransferase family.</text>
</comment>
<dbReference type="SMART" id="SM00345">
    <property type="entry name" value="HTH_GNTR"/>
    <property type="match status" value="1"/>
</dbReference>
<sequence>MTDGWIPDLARAGVKHAAIAAALGSAIEAGSLRPGERLPPQRELAARLGVDLTTITKAYDAIRHRGLIEARGRAGSFVRAPRTVAPDELERADAGMNMPPELPGNLLARTISASFSTLLLGGSPLRLQYQPAGGALQDRATGASLLASMGLVSDAEQVLVTAGGQNALHAILNAALQPGDAVACARHVYPGFKALAARLGLELIPLPELTADALREACAAQTVKALYLVPTNDNPTTATLSARTRRELAAAAEECDVQVIEDDAYGALAPEPLAPISGLIPHRSWYVASTSKIISPALRVAFVRAPHSAAALRLAGDLHETTIMAPPLNVALVCQWIADGTWDRLVGLMRREAAERQALARAILSGADYSSDPHGYHLWVRLSGGTAPGAVTELLRPTGLSAVPAERFAVGPHSEAAVRISLGGPLSPERLADGLRLLRGIERNAIPT</sequence>
<keyword evidence="3" id="KW-0805">Transcription regulation</keyword>
<dbReference type="InterPro" id="IPR000524">
    <property type="entry name" value="Tscrpt_reg_HTH_GntR"/>
</dbReference>
<dbReference type="InterPro" id="IPR015424">
    <property type="entry name" value="PyrdxlP-dep_Trfase"/>
</dbReference>
<keyword evidence="7" id="KW-0032">Aminotransferase</keyword>
<gene>
    <name evidence="7" type="ORF">P0Y56_02825</name>
</gene>